<dbReference type="Proteomes" id="UP000789570">
    <property type="component" value="Unassembled WGS sequence"/>
</dbReference>
<dbReference type="EMBL" id="CAJVPQ010005198">
    <property type="protein sequence ID" value="CAG8665698.1"/>
    <property type="molecule type" value="Genomic_DNA"/>
</dbReference>
<comment type="caution">
    <text evidence="1">The sequence shown here is derived from an EMBL/GenBank/DDBJ whole genome shotgun (WGS) entry which is preliminary data.</text>
</comment>
<proteinExistence type="predicted"/>
<organism evidence="1 2">
    <name type="scientific">Funneliformis caledonium</name>
    <dbReference type="NCBI Taxonomy" id="1117310"/>
    <lineage>
        <taxon>Eukaryota</taxon>
        <taxon>Fungi</taxon>
        <taxon>Fungi incertae sedis</taxon>
        <taxon>Mucoromycota</taxon>
        <taxon>Glomeromycotina</taxon>
        <taxon>Glomeromycetes</taxon>
        <taxon>Glomerales</taxon>
        <taxon>Glomeraceae</taxon>
        <taxon>Funneliformis</taxon>
    </lineage>
</organism>
<evidence type="ECO:0000313" key="1">
    <source>
        <dbReference type="EMBL" id="CAG8665698.1"/>
    </source>
</evidence>
<gene>
    <name evidence="1" type="ORF">FCALED_LOCUS11764</name>
</gene>
<reference evidence="1" key="1">
    <citation type="submission" date="2021-06" db="EMBL/GenBank/DDBJ databases">
        <authorList>
            <person name="Kallberg Y."/>
            <person name="Tangrot J."/>
            <person name="Rosling A."/>
        </authorList>
    </citation>
    <scope>NUCLEOTIDE SEQUENCE</scope>
    <source>
        <strain evidence="1">UK204</strain>
    </source>
</reference>
<accession>A0A9N9E5C7</accession>
<sequence length="121" mass="13993">MAVAGTIIYQYYKLIYILWPIVINGKRSVISQNYCLSLSVFELCSKFCNIKTVELIKILHTKDTIDIRYIVSATQEVEDCIVFCIEQLDLVRVKEELLEAMYRFIEVSGFSTVHSVLARKC</sequence>
<protein>
    <submittedName>
        <fullName evidence="1">5559_t:CDS:1</fullName>
    </submittedName>
</protein>
<name>A0A9N9E5C7_9GLOM</name>
<keyword evidence="2" id="KW-1185">Reference proteome</keyword>
<evidence type="ECO:0000313" key="2">
    <source>
        <dbReference type="Proteomes" id="UP000789570"/>
    </source>
</evidence>
<dbReference type="AlphaFoldDB" id="A0A9N9E5C7"/>